<name>A0ABV8UZ59_9GAMM</name>
<feature type="site" description="Positions MEP for the nucleophilic attack" evidence="7">
    <location>
        <position position="162"/>
    </location>
</feature>
<dbReference type="InterPro" id="IPR034683">
    <property type="entry name" value="IspD/TarI"/>
</dbReference>
<comment type="function">
    <text evidence="7">Catalyzes the formation of 4-diphosphocytidyl-2-C-methyl-D-erythritol from CTP and 2-C-methyl-D-erythritol 4-phosphate (MEP).</text>
</comment>
<sequence>MSATLSPKIWIVVPAAGIGARMGSALPKQYLPLAGSTVLEQTLSVLLRANYLAEIVVCLHRDDVQFDQLASVNHPKIVKTFGGEERSDSVLCGLTAIADKVAPADWVLVHDAARPCLTVQLLNGFIDTVVAQPHGGILAIPVADTLKQVQPSTRQVIATQDRANLWQAQTPQMFQYPELLLALSSAAQNGQAITDEASAIELLGKTVRIIPGSAENIKVTRPEDLRLANLILQANQ</sequence>
<dbReference type="HAMAP" id="MF_00108">
    <property type="entry name" value="IspD"/>
    <property type="match status" value="1"/>
</dbReference>
<evidence type="ECO:0000256" key="5">
    <source>
        <dbReference type="ARBA" id="ARBA00022695"/>
    </source>
</evidence>
<comment type="similarity">
    <text evidence="3 7">Belongs to the IspD/TarI cytidylyltransferase family. IspD subfamily.</text>
</comment>
<dbReference type="NCBIfam" id="TIGR00453">
    <property type="entry name" value="ispD"/>
    <property type="match status" value="1"/>
</dbReference>
<dbReference type="Gene3D" id="3.90.550.10">
    <property type="entry name" value="Spore Coat Polysaccharide Biosynthesis Protein SpsA, Chain A"/>
    <property type="match status" value="1"/>
</dbReference>
<dbReference type="EC" id="2.7.7.60" evidence="7"/>
<comment type="pathway">
    <text evidence="2 7">Isoprenoid biosynthesis; isopentenyl diphosphate biosynthesis via DXP pathway; isopentenyl diphosphate from 1-deoxy-D-xylulose 5-phosphate: step 2/6.</text>
</comment>
<evidence type="ECO:0000313" key="9">
    <source>
        <dbReference type="Proteomes" id="UP001595840"/>
    </source>
</evidence>
<organism evidence="8 9">
    <name type="scientific">Simiduia curdlanivorans</name>
    <dbReference type="NCBI Taxonomy" id="1492769"/>
    <lineage>
        <taxon>Bacteria</taxon>
        <taxon>Pseudomonadati</taxon>
        <taxon>Pseudomonadota</taxon>
        <taxon>Gammaproteobacteria</taxon>
        <taxon>Cellvibrionales</taxon>
        <taxon>Cellvibrionaceae</taxon>
        <taxon>Simiduia</taxon>
    </lineage>
</organism>
<dbReference type="EMBL" id="JBHSCX010000002">
    <property type="protein sequence ID" value="MFC4360966.1"/>
    <property type="molecule type" value="Genomic_DNA"/>
</dbReference>
<evidence type="ECO:0000256" key="1">
    <source>
        <dbReference type="ARBA" id="ARBA00001282"/>
    </source>
</evidence>
<feature type="site" description="Transition state stabilizer" evidence="7">
    <location>
        <position position="28"/>
    </location>
</feature>
<feature type="site" description="Positions MEP for the nucleophilic attack" evidence="7">
    <location>
        <position position="218"/>
    </location>
</feature>
<dbReference type="Proteomes" id="UP001595840">
    <property type="component" value="Unassembled WGS sequence"/>
</dbReference>
<evidence type="ECO:0000256" key="2">
    <source>
        <dbReference type="ARBA" id="ARBA00004787"/>
    </source>
</evidence>
<protein>
    <recommendedName>
        <fullName evidence="7">2-C-methyl-D-erythritol 4-phosphate cytidylyltransferase</fullName>
        <ecNumber evidence="7">2.7.7.60</ecNumber>
    </recommendedName>
    <alternativeName>
        <fullName evidence="7">4-diphosphocytidyl-2C-methyl-D-erythritol synthase</fullName>
    </alternativeName>
    <alternativeName>
        <fullName evidence="7">MEP cytidylyltransferase</fullName>
        <shortName evidence="7">MCT</shortName>
    </alternativeName>
</protein>
<dbReference type="CDD" id="cd02516">
    <property type="entry name" value="CDP-ME_synthetase"/>
    <property type="match status" value="1"/>
</dbReference>
<dbReference type="PROSITE" id="PS01295">
    <property type="entry name" value="ISPD"/>
    <property type="match status" value="1"/>
</dbReference>
<dbReference type="Pfam" id="PF01128">
    <property type="entry name" value="IspD"/>
    <property type="match status" value="1"/>
</dbReference>
<dbReference type="InterPro" id="IPR001228">
    <property type="entry name" value="IspD"/>
</dbReference>
<accession>A0ABV8UZ59</accession>
<evidence type="ECO:0000256" key="6">
    <source>
        <dbReference type="ARBA" id="ARBA00023229"/>
    </source>
</evidence>
<dbReference type="SUPFAM" id="SSF53448">
    <property type="entry name" value="Nucleotide-diphospho-sugar transferases"/>
    <property type="match status" value="1"/>
</dbReference>
<dbReference type="InterPro" id="IPR050088">
    <property type="entry name" value="IspD/TarI_cytidylyltransf_bact"/>
</dbReference>
<dbReference type="RefSeq" id="WP_290261972.1">
    <property type="nucleotide sequence ID" value="NZ_JAUFQG010000004.1"/>
</dbReference>
<dbReference type="InterPro" id="IPR029044">
    <property type="entry name" value="Nucleotide-diphossugar_trans"/>
</dbReference>
<feature type="site" description="Transition state stabilizer" evidence="7">
    <location>
        <position position="21"/>
    </location>
</feature>
<dbReference type="PANTHER" id="PTHR32125">
    <property type="entry name" value="2-C-METHYL-D-ERYTHRITOL 4-PHOSPHATE CYTIDYLYLTRANSFERASE, CHLOROPLASTIC"/>
    <property type="match status" value="1"/>
</dbReference>
<keyword evidence="9" id="KW-1185">Reference proteome</keyword>
<dbReference type="GO" id="GO:0050518">
    <property type="term" value="F:2-C-methyl-D-erythritol 4-phosphate cytidylyltransferase activity"/>
    <property type="evidence" value="ECO:0007669"/>
    <property type="project" value="UniProtKB-EC"/>
</dbReference>
<comment type="caution">
    <text evidence="8">The sequence shown here is derived from an EMBL/GenBank/DDBJ whole genome shotgun (WGS) entry which is preliminary data.</text>
</comment>
<gene>
    <name evidence="7 8" type="primary">ispD</name>
    <name evidence="8" type="ORF">ACFOX3_01560</name>
</gene>
<reference evidence="9" key="1">
    <citation type="journal article" date="2019" name="Int. J. Syst. Evol. Microbiol.">
        <title>The Global Catalogue of Microorganisms (GCM) 10K type strain sequencing project: providing services to taxonomists for standard genome sequencing and annotation.</title>
        <authorList>
            <consortium name="The Broad Institute Genomics Platform"/>
            <consortium name="The Broad Institute Genome Sequencing Center for Infectious Disease"/>
            <person name="Wu L."/>
            <person name="Ma J."/>
        </authorList>
    </citation>
    <scope>NUCLEOTIDE SEQUENCE [LARGE SCALE GENOMIC DNA]</scope>
    <source>
        <strain evidence="9">CECT 8570</strain>
    </source>
</reference>
<comment type="catalytic activity">
    <reaction evidence="1 7">
        <text>2-C-methyl-D-erythritol 4-phosphate + CTP + H(+) = 4-CDP-2-C-methyl-D-erythritol + diphosphate</text>
        <dbReference type="Rhea" id="RHEA:13429"/>
        <dbReference type="ChEBI" id="CHEBI:15378"/>
        <dbReference type="ChEBI" id="CHEBI:33019"/>
        <dbReference type="ChEBI" id="CHEBI:37563"/>
        <dbReference type="ChEBI" id="CHEBI:57823"/>
        <dbReference type="ChEBI" id="CHEBI:58262"/>
        <dbReference type="EC" id="2.7.7.60"/>
    </reaction>
</comment>
<dbReference type="InterPro" id="IPR018294">
    <property type="entry name" value="ISPD_synthase_CS"/>
</dbReference>
<evidence type="ECO:0000256" key="7">
    <source>
        <dbReference type="HAMAP-Rule" id="MF_00108"/>
    </source>
</evidence>
<evidence type="ECO:0000256" key="4">
    <source>
        <dbReference type="ARBA" id="ARBA00022679"/>
    </source>
</evidence>
<keyword evidence="5 7" id="KW-0548">Nucleotidyltransferase</keyword>
<dbReference type="PANTHER" id="PTHR32125:SF4">
    <property type="entry name" value="2-C-METHYL-D-ERYTHRITOL 4-PHOSPHATE CYTIDYLYLTRANSFERASE, CHLOROPLASTIC"/>
    <property type="match status" value="1"/>
</dbReference>
<proteinExistence type="inferred from homology"/>
<keyword evidence="6 7" id="KW-0414">Isoprene biosynthesis</keyword>
<evidence type="ECO:0000256" key="3">
    <source>
        <dbReference type="ARBA" id="ARBA00009789"/>
    </source>
</evidence>
<keyword evidence="4 7" id="KW-0808">Transferase</keyword>
<evidence type="ECO:0000313" key="8">
    <source>
        <dbReference type="EMBL" id="MFC4360966.1"/>
    </source>
</evidence>